<gene>
    <name evidence="5" type="ORF">SAMN05421799_103162</name>
</gene>
<keyword evidence="3 4" id="KW-0349">Heme</keyword>
<dbReference type="InterPro" id="IPR002401">
    <property type="entry name" value="Cyt_P450_E_grp-I"/>
</dbReference>
<keyword evidence="4" id="KW-0560">Oxidoreductase</keyword>
<keyword evidence="3 4" id="KW-0408">Iron</keyword>
<reference evidence="6" key="1">
    <citation type="submission" date="2017-01" db="EMBL/GenBank/DDBJ databases">
        <authorList>
            <person name="Varghese N."/>
            <person name="Submissions S."/>
        </authorList>
    </citation>
    <scope>NUCLEOTIDE SEQUENCE [LARGE SCALE GENOMIC DNA]</scope>
    <source>
        <strain evidence="6">DSM 16176</strain>
    </source>
</reference>
<dbReference type="AlphaFoldDB" id="A0A1N7LI58"/>
<dbReference type="PROSITE" id="PS00086">
    <property type="entry name" value="CYTOCHROME_P450"/>
    <property type="match status" value="1"/>
</dbReference>
<dbReference type="EMBL" id="FTOO01000003">
    <property type="protein sequence ID" value="SIS73548.1"/>
    <property type="molecule type" value="Genomic_DNA"/>
</dbReference>
<proteinExistence type="inferred from homology"/>
<protein>
    <submittedName>
        <fullName evidence="5">Cytochrome P450</fullName>
    </submittedName>
</protein>
<dbReference type="InterPro" id="IPR001128">
    <property type="entry name" value="Cyt_P450"/>
</dbReference>
<dbReference type="GO" id="GO:0016705">
    <property type="term" value="F:oxidoreductase activity, acting on paired donors, with incorporation or reduction of molecular oxygen"/>
    <property type="evidence" value="ECO:0007669"/>
    <property type="project" value="InterPro"/>
</dbReference>
<dbReference type="Gene3D" id="1.10.630.10">
    <property type="entry name" value="Cytochrome P450"/>
    <property type="match status" value="1"/>
</dbReference>
<dbReference type="InterPro" id="IPR017972">
    <property type="entry name" value="Cyt_P450_CS"/>
</dbReference>
<comment type="similarity">
    <text evidence="2 4">Belongs to the cytochrome P450 family.</text>
</comment>
<dbReference type="PRINTS" id="PR00463">
    <property type="entry name" value="EP450I"/>
</dbReference>
<evidence type="ECO:0000313" key="6">
    <source>
        <dbReference type="Proteomes" id="UP000186156"/>
    </source>
</evidence>
<dbReference type="Pfam" id="PF00067">
    <property type="entry name" value="p450"/>
    <property type="match status" value="1"/>
</dbReference>
<dbReference type="OrthoDB" id="9789468at2"/>
<evidence type="ECO:0000256" key="3">
    <source>
        <dbReference type="PIRSR" id="PIRSR602401-1"/>
    </source>
</evidence>
<evidence type="ECO:0000256" key="1">
    <source>
        <dbReference type="ARBA" id="ARBA00001971"/>
    </source>
</evidence>
<organism evidence="5 6">
    <name type="scientific">Alicyclobacillus vulcanalis</name>
    <dbReference type="NCBI Taxonomy" id="252246"/>
    <lineage>
        <taxon>Bacteria</taxon>
        <taxon>Bacillati</taxon>
        <taxon>Bacillota</taxon>
        <taxon>Bacilli</taxon>
        <taxon>Bacillales</taxon>
        <taxon>Alicyclobacillaceae</taxon>
        <taxon>Alicyclobacillus</taxon>
    </lineage>
</organism>
<dbReference type="GO" id="GO:0004497">
    <property type="term" value="F:monooxygenase activity"/>
    <property type="evidence" value="ECO:0007669"/>
    <property type="project" value="UniProtKB-KW"/>
</dbReference>
<dbReference type="InterPro" id="IPR036396">
    <property type="entry name" value="Cyt_P450_sf"/>
</dbReference>
<dbReference type="CDD" id="cd00302">
    <property type="entry name" value="cytochrome_P450"/>
    <property type="match status" value="1"/>
</dbReference>
<keyword evidence="3 4" id="KW-0479">Metal-binding</keyword>
<dbReference type="PRINTS" id="PR00385">
    <property type="entry name" value="P450"/>
</dbReference>
<evidence type="ECO:0000256" key="4">
    <source>
        <dbReference type="RuleBase" id="RU000461"/>
    </source>
</evidence>
<dbReference type="SUPFAM" id="SSF48264">
    <property type="entry name" value="Cytochrome P450"/>
    <property type="match status" value="1"/>
</dbReference>
<keyword evidence="4" id="KW-0503">Monooxygenase</keyword>
<dbReference type="RefSeq" id="WP_076345709.1">
    <property type="nucleotide sequence ID" value="NZ_FTOO01000003.1"/>
</dbReference>
<dbReference type="GO" id="GO:0020037">
    <property type="term" value="F:heme binding"/>
    <property type="evidence" value="ECO:0007669"/>
    <property type="project" value="InterPro"/>
</dbReference>
<dbReference type="STRING" id="252246.SAMN05421799_103162"/>
<name>A0A1N7LI58_9BACL</name>
<evidence type="ECO:0000313" key="5">
    <source>
        <dbReference type="EMBL" id="SIS73548.1"/>
    </source>
</evidence>
<sequence>MREHVHPAIPSTRHLDAKSGLRALTSMISHPGSPLMGLLALHRSLRADEFCLDAPRLHMRVAAGPAAVKRVLHDEAGAHRSRVEGDPVTRLFGDGLLVLDGPEHQRVKSLLLAASPRSALESRLQNSLTALDEAVQRAIAKGALWLPDAPRRITWRALEAVYFDHALTPAEERAHFDDLVQLVDYIGPGAWMLTGRTPRRPKAYTRMRARLCTVYREALERPGDAPIHALALRYGEAGASFAVDQLLTLLVAGHDTATSLLSSLLILLGQREEIQSALRNEVSAAAGDGLPDVRTVDELPLLDAVVKEALRLYPPIHSGLRAHVSSGERAMVSYFLLHRHQDFWPHPDAFVPERWRVSGPPGAYTYLPFGAGPRFCPGATFARLEVKWILARILQTVRVALPSRPPRIAMRAALEHRPTKIRVSRR</sequence>
<accession>A0A1N7LI58</accession>
<dbReference type="PANTHER" id="PTHR24305">
    <property type="entry name" value="CYTOCHROME P450"/>
    <property type="match status" value="1"/>
</dbReference>
<comment type="cofactor">
    <cofactor evidence="1 3">
        <name>heme</name>
        <dbReference type="ChEBI" id="CHEBI:30413"/>
    </cofactor>
</comment>
<dbReference type="InterPro" id="IPR050121">
    <property type="entry name" value="Cytochrome_P450_monoxygenase"/>
</dbReference>
<dbReference type="PANTHER" id="PTHR24305:SF166">
    <property type="entry name" value="CYTOCHROME P450 12A4, MITOCHONDRIAL-RELATED"/>
    <property type="match status" value="1"/>
</dbReference>
<dbReference type="GO" id="GO:0005506">
    <property type="term" value="F:iron ion binding"/>
    <property type="evidence" value="ECO:0007669"/>
    <property type="project" value="InterPro"/>
</dbReference>
<evidence type="ECO:0000256" key="2">
    <source>
        <dbReference type="ARBA" id="ARBA00010617"/>
    </source>
</evidence>
<keyword evidence="6" id="KW-1185">Reference proteome</keyword>
<feature type="binding site" description="axial binding residue" evidence="3">
    <location>
        <position position="376"/>
    </location>
    <ligand>
        <name>heme</name>
        <dbReference type="ChEBI" id="CHEBI:30413"/>
    </ligand>
    <ligandPart>
        <name>Fe</name>
        <dbReference type="ChEBI" id="CHEBI:18248"/>
    </ligandPart>
</feature>
<dbReference type="Proteomes" id="UP000186156">
    <property type="component" value="Unassembled WGS sequence"/>
</dbReference>